<evidence type="ECO:0000313" key="2">
    <source>
        <dbReference type="EMBL" id="KDQ20229.1"/>
    </source>
</evidence>
<dbReference type="PANTHER" id="PTHR11614">
    <property type="entry name" value="PHOSPHOLIPASE-RELATED"/>
    <property type="match status" value="1"/>
</dbReference>
<dbReference type="STRING" id="930990.A0A067MX86"/>
<dbReference type="InterPro" id="IPR029058">
    <property type="entry name" value="AB_hydrolase_fold"/>
</dbReference>
<dbReference type="Gene3D" id="3.40.50.1820">
    <property type="entry name" value="alpha/beta hydrolase"/>
    <property type="match status" value="1"/>
</dbReference>
<dbReference type="InterPro" id="IPR051044">
    <property type="entry name" value="MAG_DAG_Lipase"/>
</dbReference>
<keyword evidence="3" id="KW-1185">Reference proteome</keyword>
<accession>A0A067MX86</accession>
<dbReference type="Pfam" id="PF12146">
    <property type="entry name" value="Hydrolase_4"/>
    <property type="match status" value="1"/>
</dbReference>
<dbReference type="HOGENOM" id="CLU_026209_5_2_1"/>
<dbReference type="OrthoDB" id="10249433at2759"/>
<organism evidence="2 3">
    <name type="scientific">Botryobasidium botryosum (strain FD-172 SS1)</name>
    <dbReference type="NCBI Taxonomy" id="930990"/>
    <lineage>
        <taxon>Eukaryota</taxon>
        <taxon>Fungi</taxon>
        <taxon>Dikarya</taxon>
        <taxon>Basidiomycota</taxon>
        <taxon>Agaricomycotina</taxon>
        <taxon>Agaricomycetes</taxon>
        <taxon>Cantharellales</taxon>
        <taxon>Botryobasidiaceae</taxon>
        <taxon>Botryobasidium</taxon>
    </lineage>
</organism>
<sequence>MSGPSAYSEATLAGPDGTKFYTRRYSPPSGTESRAIVLFLHGFAEHIGRYEHVFPQYTLSPYNFSVFAFDQRGFGRTALEEGGKPRKGITYGFTSWENQMEDLVFMLGQATQGLSSGIPVFLMGHSMGAGEVLSFITLHRSNSAAAQVPVLSGVIASSPLIRQTHPAPKWQRWVLGKVSDIGSATGSLAMSVPLAATALAHDPEVAKQYAADPLVKLKGTLRGLGDMLNKGEEIGEKGYKSWPADLPLLVLHGTDDEITSFKAAQKFVEDIQAKDKTFSAYQGGFHELHNESDGVKEKFIQECIDWISGRLGIPTGVSKL</sequence>
<dbReference type="FunCoup" id="A0A067MX86">
    <property type="interactions" value="144"/>
</dbReference>
<proteinExistence type="predicted"/>
<reference evidence="3" key="1">
    <citation type="journal article" date="2014" name="Proc. Natl. Acad. Sci. U.S.A.">
        <title>Extensive sampling of basidiomycete genomes demonstrates inadequacy of the white-rot/brown-rot paradigm for wood decay fungi.</title>
        <authorList>
            <person name="Riley R."/>
            <person name="Salamov A.A."/>
            <person name="Brown D.W."/>
            <person name="Nagy L.G."/>
            <person name="Floudas D."/>
            <person name="Held B.W."/>
            <person name="Levasseur A."/>
            <person name="Lombard V."/>
            <person name="Morin E."/>
            <person name="Otillar R."/>
            <person name="Lindquist E.A."/>
            <person name="Sun H."/>
            <person name="LaButti K.M."/>
            <person name="Schmutz J."/>
            <person name="Jabbour D."/>
            <person name="Luo H."/>
            <person name="Baker S.E."/>
            <person name="Pisabarro A.G."/>
            <person name="Walton J.D."/>
            <person name="Blanchette R.A."/>
            <person name="Henrissat B."/>
            <person name="Martin F."/>
            <person name="Cullen D."/>
            <person name="Hibbett D.S."/>
            <person name="Grigoriev I.V."/>
        </authorList>
    </citation>
    <scope>NUCLEOTIDE SEQUENCE [LARGE SCALE GENOMIC DNA]</scope>
    <source>
        <strain evidence="3">FD-172 SS1</strain>
    </source>
</reference>
<evidence type="ECO:0000313" key="3">
    <source>
        <dbReference type="Proteomes" id="UP000027195"/>
    </source>
</evidence>
<dbReference type="AlphaFoldDB" id="A0A067MX86"/>
<dbReference type="InParanoid" id="A0A067MX86"/>
<name>A0A067MX86_BOTB1</name>
<gene>
    <name evidence="2" type="ORF">BOTBODRAFT_27648</name>
</gene>
<feature type="domain" description="Serine aminopeptidase S33" evidence="1">
    <location>
        <begin position="32"/>
        <end position="293"/>
    </location>
</feature>
<evidence type="ECO:0000259" key="1">
    <source>
        <dbReference type="Pfam" id="PF12146"/>
    </source>
</evidence>
<dbReference type="InterPro" id="IPR022742">
    <property type="entry name" value="Hydrolase_4"/>
</dbReference>
<dbReference type="EMBL" id="KL198018">
    <property type="protein sequence ID" value="KDQ20229.1"/>
    <property type="molecule type" value="Genomic_DNA"/>
</dbReference>
<dbReference type="SUPFAM" id="SSF53474">
    <property type="entry name" value="alpha/beta-Hydrolases"/>
    <property type="match status" value="1"/>
</dbReference>
<dbReference type="Proteomes" id="UP000027195">
    <property type="component" value="Unassembled WGS sequence"/>
</dbReference>
<protein>
    <recommendedName>
        <fullName evidence="1">Serine aminopeptidase S33 domain-containing protein</fullName>
    </recommendedName>
</protein>